<gene>
    <name evidence="2" type="ORF">MELLADRAFT_112803</name>
</gene>
<dbReference type="VEuPathDB" id="FungiDB:MELLADRAFT_112803"/>
<evidence type="ECO:0000313" key="3">
    <source>
        <dbReference type="Proteomes" id="UP000001072"/>
    </source>
</evidence>
<dbReference type="KEGG" id="mlr:MELLADRAFT_112803"/>
<evidence type="ECO:0000256" key="1">
    <source>
        <dbReference type="SAM" id="MobiDB-lite"/>
    </source>
</evidence>
<feature type="compositionally biased region" description="Polar residues" evidence="1">
    <location>
        <begin position="282"/>
        <end position="294"/>
    </location>
</feature>
<dbReference type="Proteomes" id="UP000001072">
    <property type="component" value="Unassembled WGS sequence"/>
</dbReference>
<proteinExistence type="predicted"/>
<dbReference type="GeneID" id="18924796"/>
<accession>F4S7N9</accession>
<evidence type="ECO:0000313" key="2">
    <source>
        <dbReference type="EMBL" id="EGF99361.1"/>
    </source>
</evidence>
<organism evidence="3">
    <name type="scientific">Melampsora larici-populina (strain 98AG31 / pathotype 3-4-7)</name>
    <name type="common">Poplar leaf rust fungus</name>
    <dbReference type="NCBI Taxonomy" id="747676"/>
    <lineage>
        <taxon>Eukaryota</taxon>
        <taxon>Fungi</taxon>
        <taxon>Dikarya</taxon>
        <taxon>Basidiomycota</taxon>
        <taxon>Pucciniomycotina</taxon>
        <taxon>Pucciniomycetes</taxon>
        <taxon>Pucciniales</taxon>
        <taxon>Melampsoraceae</taxon>
        <taxon>Melampsora</taxon>
    </lineage>
</organism>
<dbReference type="RefSeq" id="XP_007417390.1">
    <property type="nucleotide sequence ID" value="XM_007417328.1"/>
</dbReference>
<dbReference type="eggNOG" id="ENOG502QZJN">
    <property type="taxonomic scope" value="Eukaryota"/>
</dbReference>
<dbReference type="EMBL" id="GL883160">
    <property type="protein sequence ID" value="EGF99361.1"/>
    <property type="molecule type" value="Genomic_DNA"/>
</dbReference>
<feature type="compositionally biased region" description="Polar residues" evidence="1">
    <location>
        <begin position="202"/>
        <end position="221"/>
    </location>
</feature>
<feature type="region of interest" description="Disordered" evidence="1">
    <location>
        <begin position="1"/>
        <end position="56"/>
    </location>
</feature>
<feature type="compositionally biased region" description="Basic and acidic residues" evidence="1">
    <location>
        <begin position="35"/>
        <end position="46"/>
    </location>
</feature>
<feature type="region of interest" description="Disordered" evidence="1">
    <location>
        <begin position="171"/>
        <end position="294"/>
    </location>
</feature>
<keyword evidence="3" id="KW-1185">Reference proteome</keyword>
<dbReference type="InParanoid" id="F4S7N9"/>
<dbReference type="AlphaFoldDB" id="F4S7N9"/>
<protein>
    <submittedName>
        <fullName evidence="2">Uncharacterized protein</fullName>
    </submittedName>
</protein>
<sequence length="294" mass="32065">MSQQIAQAKSMANLLHGRTLRPRGPTPGPSVTKKNKTENKREESKSQKGKKKVQEVEQVGIENTLEGQIEEYGGKSAVEVKQEELEKRMNEDIHEELESRGGDIDERLNEAMEVENKVGEIDHHQPLIGFGRTHPADKPWDDEAFSGEAQAAMLTGRLVSHLATQVIPNLPDNKTLVSNQSKTGINPFYKGRNYDPHYVKPPQNQSHRGGFNNSNTNSGDQTRPHPYYQNQNQSYGNGGGRAISSGSYGMNGGNVQSGSGSGRPLIGAGSFVRGMGADRSGKGQNVSKNNTTSK</sequence>
<reference evidence="3" key="1">
    <citation type="journal article" date="2011" name="Proc. Natl. Acad. Sci. U.S.A.">
        <title>Obligate biotrophy features unraveled by the genomic analysis of rust fungi.</title>
        <authorList>
            <person name="Duplessis S."/>
            <person name="Cuomo C.A."/>
            <person name="Lin Y.-C."/>
            <person name="Aerts A."/>
            <person name="Tisserant E."/>
            <person name="Veneault-Fourrey C."/>
            <person name="Joly D.L."/>
            <person name="Hacquard S."/>
            <person name="Amselem J."/>
            <person name="Cantarel B.L."/>
            <person name="Chiu R."/>
            <person name="Coutinho P.M."/>
            <person name="Feau N."/>
            <person name="Field M."/>
            <person name="Frey P."/>
            <person name="Gelhaye E."/>
            <person name="Goldberg J."/>
            <person name="Grabherr M.G."/>
            <person name="Kodira C.D."/>
            <person name="Kohler A."/>
            <person name="Kuees U."/>
            <person name="Lindquist E.A."/>
            <person name="Lucas S.M."/>
            <person name="Mago R."/>
            <person name="Mauceli E."/>
            <person name="Morin E."/>
            <person name="Murat C."/>
            <person name="Pangilinan J.L."/>
            <person name="Park R."/>
            <person name="Pearson M."/>
            <person name="Quesneville H."/>
            <person name="Rouhier N."/>
            <person name="Sakthikumar S."/>
            <person name="Salamov A.A."/>
            <person name="Schmutz J."/>
            <person name="Selles B."/>
            <person name="Shapiro H."/>
            <person name="Tanguay P."/>
            <person name="Tuskan G.A."/>
            <person name="Henrissat B."/>
            <person name="Van de Peer Y."/>
            <person name="Rouze P."/>
            <person name="Ellis J.G."/>
            <person name="Dodds P.N."/>
            <person name="Schein J.E."/>
            <person name="Zhong S."/>
            <person name="Hamelin R.C."/>
            <person name="Grigoriev I.V."/>
            <person name="Szabo L.J."/>
            <person name="Martin F."/>
        </authorList>
    </citation>
    <scope>NUCLEOTIDE SEQUENCE [LARGE SCALE GENOMIC DNA]</scope>
    <source>
        <strain evidence="3">98AG31 / pathotype 3-4-7</strain>
    </source>
</reference>
<name>F4S7N9_MELLP</name>
<dbReference type="HOGENOM" id="CLU_946909_0_0_1"/>
<feature type="compositionally biased region" description="Polar residues" evidence="1">
    <location>
        <begin position="175"/>
        <end position="184"/>
    </location>
</feature>